<sequence length="93" mass="10680">MDRAVDYDFYDDDELRYGCFKSPFDSRPLVGARPRLRKNAGKRTLCLVGSNSSDYMRQCEDVVFGDFDDWEDEDVDRKNTNRSNKGGVIRVGG</sequence>
<protein>
    <submittedName>
        <fullName evidence="1">Uncharacterized protein</fullName>
    </submittedName>
</protein>
<dbReference type="EMBL" id="GBRH01272771">
    <property type="protein sequence ID" value="JAD25124.1"/>
    <property type="molecule type" value="Transcribed_RNA"/>
</dbReference>
<evidence type="ECO:0000313" key="1">
    <source>
        <dbReference type="EMBL" id="JAD25124.1"/>
    </source>
</evidence>
<proteinExistence type="predicted"/>
<organism evidence="1">
    <name type="scientific">Arundo donax</name>
    <name type="common">Giant reed</name>
    <name type="synonym">Donax arundinaceus</name>
    <dbReference type="NCBI Taxonomy" id="35708"/>
    <lineage>
        <taxon>Eukaryota</taxon>
        <taxon>Viridiplantae</taxon>
        <taxon>Streptophyta</taxon>
        <taxon>Embryophyta</taxon>
        <taxon>Tracheophyta</taxon>
        <taxon>Spermatophyta</taxon>
        <taxon>Magnoliopsida</taxon>
        <taxon>Liliopsida</taxon>
        <taxon>Poales</taxon>
        <taxon>Poaceae</taxon>
        <taxon>PACMAD clade</taxon>
        <taxon>Arundinoideae</taxon>
        <taxon>Arundineae</taxon>
        <taxon>Arundo</taxon>
    </lineage>
</organism>
<name>A0A0A8YFU7_ARUDO</name>
<reference evidence="1" key="2">
    <citation type="journal article" date="2015" name="Data Brief">
        <title>Shoot transcriptome of the giant reed, Arundo donax.</title>
        <authorList>
            <person name="Barrero R.A."/>
            <person name="Guerrero F.D."/>
            <person name="Moolhuijzen P."/>
            <person name="Goolsby J.A."/>
            <person name="Tidwell J."/>
            <person name="Bellgard S.E."/>
            <person name="Bellgard M.I."/>
        </authorList>
    </citation>
    <scope>NUCLEOTIDE SEQUENCE</scope>
    <source>
        <tissue evidence="1">Shoot tissue taken approximately 20 cm above the soil surface</tissue>
    </source>
</reference>
<accession>A0A0A8YFU7</accession>
<reference evidence="1" key="1">
    <citation type="submission" date="2014-09" db="EMBL/GenBank/DDBJ databases">
        <authorList>
            <person name="Magalhaes I.L.F."/>
            <person name="Oliveira U."/>
            <person name="Santos F.R."/>
            <person name="Vidigal T.H.D.A."/>
            <person name="Brescovit A.D."/>
            <person name="Santos A.J."/>
        </authorList>
    </citation>
    <scope>NUCLEOTIDE SEQUENCE</scope>
    <source>
        <tissue evidence="1">Shoot tissue taken approximately 20 cm above the soil surface</tissue>
    </source>
</reference>
<dbReference type="AlphaFoldDB" id="A0A0A8YFU7"/>